<accession>A0ABN8BCY3</accession>
<evidence type="ECO:0000256" key="1">
    <source>
        <dbReference type="SAM" id="MobiDB-lite"/>
    </source>
</evidence>
<protein>
    <submittedName>
        <fullName evidence="2">Uncharacterized protein</fullName>
    </submittedName>
</protein>
<feature type="region of interest" description="Disordered" evidence="1">
    <location>
        <begin position="71"/>
        <end position="105"/>
    </location>
</feature>
<dbReference type="EMBL" id="OU963897">
    <property type="protein sequence ID" value="CAH0405409.1"/>
    <property type="molecule type" value="Genomic_DNA"/>
</dbReference>
<feature type="compositionally biased region" description="Polar residues" evidence="1">
    <location>
        <begin position="89"/>
        <end position="105"/>
    </location>
</feature>
<dbReference type="Proteomes" id="UP001153292">
    <property type="component" value="Chromosome 4"/>
</dbReference>
<keyword evidence="3" id="KW-1185">Reference proteome</keyword>
<organism evidence="2 3">
    <name type="scientific">Chilo suppressalis</name>
    <name type="common">Asiatic rice borer moth</name>
    <dbReference type="NCBI Taxonomy" id="168631"/>
    <lineage>
        <taxon>Eukaryota</taxon>
        <taxon>Metazoa</taxon>
        <taxon>Ecdysozoa</taxon>
        <taxon>Arthropoda</taxon>
        <taxon>Hexapoda</taxon>
        <taxon>Insecta</taxon>
        <taxon>Pterygota</taxon>
        <taxon>Neoptera</taxon>
        <taxon>Endopterygota</taxon>
        <taxon>Lepidoptera</taxon>
        <taxon>Glossata</taxon>
        <taxon>Ditrysia</taxon>
        <taxon>Pyraloidea</taxon>
        <taxon>Crambidae</taxon>
        <taxon>Crambinae</taxon>
        <taxon>Chilo</taxon>
    </lineage>
</organism>
<gene>
    <name evidence="2" type="ORF">CHILSU_LOCUS8773</name>
</gene>
<evidence type="ECO:0000313" key="2">
    <source>
        <dbReference type="EMBL" id="CAH0405409.1"/>
    </source>
</evidence>
<reference evidence="2" key="1">
    <citation type="submission" date="2021-12" db="EMBL/GenBank/DDBJ databases">
        <authorList>
            <person name="King R."/>
        </authorList>
    </citation>
    <scope>NUCLEOTIDE SEQUENCE</scope>
</reference>
<proteinExistence type="predicted"/>
<name>A0ABN8BCY3_CHISP</name>
<sequence length="105" mass="10777">MRTGGGPPPSTSAQDNIDEALTEATDVELHFAIDSDTVFQEGPSENCGDIACQVTVNEQSEDGAIVDLQADHSYTTPSGSAEPFLGEGSQDTGSEQTSSVPSATA</sequence>
<evidence type="ECO:0000313" key="3">
    <source>
        <dbReference type="Proteomes" id="UP001153292"/>
    </source>
</evidence>